<evidence type="ECO:0000313" key="1">
    <source>
        <dbReference type="EMBL" id="NEW06919.1"/>
    </source>
</evidence>
<dbReference type="InterPro" id="IPR018540">
    <property type="entry name" value="Spo0E-like"/>
</dbReference>
<dbReference type="InterPro" id="IPR037208">
    <property type="entry name" value="Spo0E-like_sf"/>
</dbReference>
<protein>
    <submittedName>
        <fullName evidence="1">Aspartyl-phosphate phosphatase Spo0E family protein</fullName>
    </submittedName>
</protein>
<proteinExistence type="predicted"/>
<organism evidence="1">
    <name type="scientific">Paenibacillus sp. SYP-B3998</name>
    <dbReference type="NCBI Taxonomy" id="2678564"/>
    <lineage>
        <taxon>Bacteria</taxon>
        <taxon>Bacillati</taxon>
        <taxon>Bacillota</taxon>
        <taxon>Bacilli</taxon>
        <taxon>Bacillales</taxon>
        <taxon>Paenibacillaceae</taxon>
        <taxon>Paenibacillus</taxon>
    </lineage>
</organism>
<accession>A0A6G3ZZB2</accession>
<comment type="caution">
    <text evidence="1">The sequence shown here is derived from an EMBL/GenBank/DDBJ whole genome shotgun (WGS) entry which is preliminary data.</text>
</comment>
<sequence>MYYNEIVREIEIKRKELLHLFEKQEVHTKDVLKMSHQLDKLLNQFYGVKSGHDPIDF</sequence>
<reference evidence="1" key="1">
    <citation type="submission" date="2020-02" db="EMBL/GenBank/DDBJ databases">
        <authorList>
            <person name="Shen X.-R."/>
            <person name="Zhang Y.-X."/>
        </authorList>
    </citation>
    <scope>NUCLEOTIDE SEQUENCE</scope>
    <source>
        <strain evidence="1">SYP-B3998</strain>
    </source>
</reference>
<dbReference type="SUPFAM" id="SSF140500">
    <property type="entry name" value="BAS1536-like"/>
    <property type="match status" value="1"/>
</dbReference>
<name>A0A6G3ZZB2_9BACL</name>
<dbReference type="Pfam" id="PF09388">
    <property type="entry name" value="SpoOE-like"/>
    <property type="match status" value="1"/>
</dbReference>
<dbReference type="EMBL" id="JAAIKC010000004">
    <property type="protein sequence ID" value="NEW06919.1"/>
    <property type="molecule type" value="Genomic_DNA"/>
</dbReference>
<dbReference type="InterPro" id="IPR036638">
    <property type="entry name" value="HLH_DNA-bd_sf"/>
</dbReference>
<dbReference type="GO" id="GO:0046983">
    <property type="term" value="F:protein dimerization activity"/>
    <property type="evidence" value="ECO:0007669"/>
    <property type="project" value="InterPro"/>
</dbReference>
<dbReference type="GO" id="GO:0043937">
    <property type="term" value="P:regulation of sporulation"/>
    <property type="evidence" value="ECO:0007669"/>
    <property type="project" value="InterPro"/>
</dbReference>
<dbReference type="AlphaFoldDB" id="A0A6G3ZZB2"/>
<gene>
    <name evidence="1" type="ORF">GK047_12990</name>
</gene>
<dbReference type="RefSeq" id="WP_163946914.1">
    <property type="nucleotide sequence ID" value="NZ_JAAIKC010000004.1"/>
</dbReference>
<dbReference type="Gene3D" id="4.10.280.10">
    <property type="entry name" value="Helix-loop-helix DNA-binding domain"/>
    <property type="match status" value="1"/>
</dbReference>